<evidence type="ECO:0000256" key="1">
    <source>
        <dbReference type="SAM" id="Phobius"/>
    </source>
</evidence>
<feature type="transmembrane region" description="Helical" evidence="1">
    <location>
        <begin position="52"/>
        <end position="70"/>
    </location>
</feature>
<sequence>MNRRKNLGGASVSVPSAQESFEVFGEGVSCEKSAAGDTVDQPGNVKNTLKEAFLTVMGVIVVATAMVVYYQSAF</sequence>
<protein>
    <submittedName>
        <fullName evidence="2">Uncharacterized protein</fullName>
    </submittedName>
</protein>
<dbReference type="EMBL" id="BSDR01000001">
    <property type="protein sequence ID" value="GLI32945.1"/>
    <property type="molecule type" value="Genomic_DNA"/>
</dbReference>
<evidence type="ECO:0000313" key="3">
    <source>
        <dbReference type="Proteomes" id="UP001144372"/>
    </source>
</evidence>
<dbReference type="AlphaFoldDB" id="A0A9W6FT46"/>
<keyword evidence="1" id="KW-0812">Transmembrane</keyword>
<keyword evidence="3" id="KW-1185">Reference proteome</keyword>
<organism evidence="2 3">
    <name type="scientific">Desulforhabdus amnigena</name>
    <dbReference type="NCBI Taxonomy" id="40218"/>
    <lineage>
        <taxon>Bacteria</taxon>
        <taxon>Pseudomonadati</taxon>
        <taxon>Thermodesulfobacteriota</taxon>
        <taxon>Syntrophobacteria</taxon>
        <taxon>Syntrophobacterales</taxon>
        <taxon>Syntrophobacteraceae</taxon>
        <taxon>Desulforhabdus</taxon>
    </lineage>
</organism>
<evidence type="ECO:0000313" key="2">
    <source>
        <dbReference type="EMBL" id="GLI32945.1"/>
    </source>
</evidence>
<proteinExistence type="predicted"/>
<dbReference type="RefSeq" id="WP_281791963.1">
    <property type="nucleotide sequence ID" value="NZ_BSDR01000001.1"/>
</dbReference>
<keyword evidence="1" id="KW-1133">Transmembrane helix</keyword>
<comment type="caution">
    <text evidence="2">The sequence shown here is derived from an EMBL/GenBank/DDBJ whole genome shotgun (WGS) entry which is preliminary data.</text>
</comment>
<reference evidence="2" key="1">
    <citation type="submission" date="2022-12" db="EMBL/GenBank/DDBJ databases">
        <title>Reference genome sequencing for broad-spectrum identification of bacterial and archaeal isolates by mass spectrometry.</title>
        <authorList>
            <person name="Sekiguchi Y."/>
            <person name="Tourlousse D.M."/>
        </authorList>
    </citation>
    <scope>NUCLEOTIDE SEQUENCE</scope>
    <source>
        <strain evidence="2">ASRB1</strain>
    </source>
</reference>
<name>A0A9W6FT46_9BACT</name>
<accession>A0A9W6FT46</accession>
<keyword evidence="1" id="KW-0472">Membrane</keyword>
<dbReference type="Proteomes" id="UP001144372">
    <property type="component" value="Unassembled WGS sequence"/>
</dbReference>
<gene>
    <name evidence="2" type="ORF">DAMNIGENAA_03780</name>
</gene>